<sequence>MVTTTLSEHTAKFVDILQAVLDVKTTLETKRDFVPVGLELLQADHKKLAVRVTENGPELTIIHPTVPDMQAQLQRLREEVEYLKIKAENAEGGSQKNNMSIVGCLNVWRTQHGSRKGT</sequence>
<reference evidence="2" key="1">
    <citation type="journal article" date="2022" name="bioRxiv">
        <title>Sequencing and chromosome-scale assembly of the giantPleurodeles waltlgenome.</title>
        <authorList>
            <person name="Brown T."/>
            <person name="Elewa A."/>
            <person name="Iarovenko S."/>
            <person name="Subramanian E."/>
            <person name="Araus A.J."/>
            <person name="Petzold A."/>
            <person name="Susuki M."/>
            <person name="Suzuki K.-i.T."/>
            <person name="Hayashi T."/>
            <person name="Toyoda A."/>
            <person name="Oliveira C."/>
            <person name="Osipova E."/>
            <person name="Leigh N.D."/>
            <person name="Simon A."/>
            <person name="Yun M.H."/>
        </authorList>
    </citation>
    <scope>NUCLEOTIDE SEQUENCE</scope>
    <source>
        <strain evidence="2">20211129_DDA</strain>
        <tissue evidence="2">Liver</tissue>
    </source>
</reference>
<dbReference type="EMBL" id="JANPWB010000016">
    <property type="protein sequence ID" value="KAJ1081690.1"/>
    <property type="molecule type" value="Genomic_DNA"/>
</dbReference>
<keyword evidence="3" id="KW-1185">Reference proteome</keyword>
<dbReference type="Proteomes" id="UP001066276">
    <property type="component" value="Chromosome 12"/>
</dbReference>
<dbReference type="AlphaFoldDB" id="A0AAV7KRD1"/>
<accession>A0AAV7KRD1</accession>
<evidence type="ECO:0000256" key="1">
    <source>
        <dbReference type="SAM" id="Coils"/>
    </source>
</evidence>
<proteinExistence type="predicted"/>
<protein>
    <submittedName>
        <fullName evidence="2">Uncharacterized protein</fullName>
    </submittedName>
</protein>
<gene>
    <name evidence="2" type="ORF">NDU88_001868</name>
</gene>
<evidence type="ECO:0000313" key="3">
    <source>
        <dbReference type="Proteomes" id="UP001066276"/>
    </source>
</evidence>
<keyword evidence="1" id="KW-0175">Coiled coil</keyword>
<name>A0AAV7KRD1_PLEWA</name>
<comment type="caution">
    <text evidence="2">The sequence shown here is derived from an EMBL/GenBank/DDBJ whole genome shotgun (WGS) entry which is preliminary data.</text>
</comment>
<organism evidence="2 3">
    <name type="scientific">Pleurodeles waltl</name>
    <name type="common">Iberian ribbed newt</name>
    <dbReference type="NCBI Taxonomy" id="8319"/>
    <lineage>
        <taxon>Eukaryota</taxon>
        <taxon>Metazoa</taxon>
        <taxon>Chordata</taxon>
        <taxon>Craniata</taxon>
        <taxon>Vertebrata</taxon>
        <taxon>Euteleostomi</taxon>
        <taxon>Amphibia</taxon>
        <taxon>Batrachia</taxon>
        <taxon>Caudata</taxon>
        <taxon>Salamandroidea</taxon>
        <taxon>Salamandridae</taxon>
        <taxon>Pleurodelinae</taxon>
        <taxon>Pleurodeles</taxon>
    </lineage>
</organism>
<feature type="coiled-coil region" evidence="1">
    <location>
        <begin position="66"/>
        <end position="93"/>
    </location>
</feature>
<evidence type="ECO:0000313" key="2">
    <source>
        <dbReference type="EMBL" id="KAJ1081690.1"/>
    </source>
</evidence>